<proteinExistence type="predicted"/>
<evidence type="ECO:0000256" key="4">
    <source>
        <dbReference type="ARBA" id="ARBA00023136"/>
    </source>
</evidence>
<keyword evidence="9" id="KW-1185">Reference proteome</keyword>
<keyword evidence="2 6" id="KW-0812">Transmembrane</keyword>
<feature type="transmembrane region" description="Helical" evidence="6">
    <location>
        <begin position="281"/>
        <end position="303"/>
    </location>
</feature>
<feature type="transmembrane region" description="Helical" evidence="6">
    <location>
        <begin position="378"/>
        <end position="401"/>
    </location>
</feature>
<evidence type="ECO:0000256" key="1">
    <source>
        <dbReference type="ARBA" id="ARBA00004651"/>
    </source>
</evidence>
<evidence type="ECO:0000256" key="5">
    <source>
        <dbReference type="SAM" id="MobiDB-lite"/>
    </source>
</evidence>
<dbReference type="InterPro" id="IPR036259">
    <property type="entry name" value="MFS_trans_sf"/>
</dbReference>
<dbReference type="Gene3D" id="1.20.1250.20">
    <property type="entry name" value="MFS general substrate transporter like domains"/>
    <property type="match status" value="1"/>
</dbReference>
<dbReference type="GO" id="GO:0005886">
    <property type="term" value="C:plasma membrane"/>
    <property type="evidence" value="ECO:0007669"/>
    <property type="project" value="UniProtKB-SubCell"/>
</dbReference>
<gene>
    <name evidence="8" type="ORF">Ate02nite_05130</name>
</gene>
<reference evidence="8" key="1">
    <citation type="submission" date="2021-01" db="EMBL/GenBank/DDBJ databases">
        <title>Whole genome shotgun sequence of Actinoplanes tereljensis NBRC 105297.</title>
        <authorList>
            <person name="Komaki H."/>
            <person name="Tamura T."/>
        </authorList>
    </citation>
    <scope>NUCLEOTIDE SEQUENCE</scope>
    <source>
        <strain evidence="8">NBRC 105297</strain>
    </source>
</reference>
<dbReference type="Proteomes" id="UP000623608">
    <property type="component" value="Unassembled WGS sequence"/>
</dbReference>
<evidence type="ECO:0000256" key="2">
    <source>
        <dbReference type="ARBA" id="ARBA00022692"/>
    </source>
</evidence>
<dbReference type="PANTHER" id="PTHR42718:SF39">
    <property type="entry name" value="ACTINORHODIN TRANSPORTER-RELATED"/>
    <property type="match status" value="1"/>
</dbReference>
<accession>A0A919NG12</accession>
<feature type="transmembrane region" description="Helical" evidence="6">
    <location>
        <begin position="114"/>
        <end position="135"/>
    </location>
</feature>
<evidence type="ECO:0000256" key="3">
    <source>
        <dbReference type="ARBA" id="ARBA00022989"/>
    </source>
</evidence>
<dbReference type="Gene3D" id="1.20.1720.10">
    <property type="entry name" value="Multidrug resistance protein D"/>
    <property type="match status" value="1"/>
</dbReference>
<feature type="transmembrane region" description="Helical" evidence="6">
    <location>
        <begin position="61"/>
        <end position="77"/>
    </location>
</feature>
<dbReference type="CDD" id="cd17321">
    <property type="entry name" value="MFS_MMR_MDR_like"/>
    <property type="match status" value="1"/>
</dbReference>
<keyword evidence="4 6" id="KW-0472">Membrane</keyword>
<feature type="transmembrane region" description="Helical" evidence="6">
    <location>
        <begin position="243"/>
        <end position="260"/>
    </location>
</feature>
<dbReference type="EMBL" id="BOMY01000002">
    <property type="protein sequence ID" value="GIF17783.1"/>
    <property type="molecule type" value="Genomic_DNA"/>
</dbReference>
<feature type="transmembrane region" description="Helical" evidence="6">
    <location>
        <begin position="213"/>
        <end position="231"/>
    </location>
</feature>
<evidence type="ECO:0000313" key="8">
    <source>
        <dbReference type="EMBL" id="GIF17783.1"/>
    </source>
</evidence>
<feature type="domain" description="Major facilitator superfamily (MFS) profile" evidence="7">
    <location>
        <begin position="23"/>
        <end position="548"/>
    </location>
</feature>
<feature type="compositionally biased region" description="Gly residues" evidence="5">
    <location>
        <begin position="561"/>
        <end position="576"/>
    </location>
</feature>
<comment type="subcellular location">
    <subcellularLocation>
        <location evidence="1">Cell membrane</location>
        <topology evidence="1">Multi-pass membrane protein</topology>
    </subcellularLocation>
</comment>
<feature type="region of interest" description="Disordered" evidence="5">
    <location>
        <begin position="549"/>
        <end position="593"/>
    </location>
</feature>
<sequence>MADGTATSWQTDTAPPDPRRWYALAAVLAGALIILIDSTIVNVAIPPLQRDLEASYDSAEWVITGYALAYGLLLIPGGRLGDRFGYKKLFLLSLAGFTITSALCGLAQGPVSLIVWRVLQGAMAGLMNPQILAVIQVAFPMKERGRAYGLYGAVSGVAVALGPLLGGLLIDWNVQDLGWRPIFLINVPLGIITAVMAAAWLREARGRGGSLDPIGILLIGSAIFLLSFPLVEGRAAGWPLWSWLMLAASVPMFALFVIFERSRTRRGREPLIDLNLFRGRTFSAGIGIGFAYFAGFISLWFVLSLYLQLGLARSALYAGLVLLPFAVGSFAGGLFSDWFSSRMGRWVIALGAGLVSAGIIGLIVTIDQVGADVSGWALVPSLLVSGLGSGLVISPNVDIVLSGVQWKDAGAASGVLNTAQRLGMALGLAVVGVAFFGALGNHAAASAEQVTPQLQQQLVAAGLSPDEAQQSVDQFQRCFVDRGNADDPTAVPASCPQAEPGPVGAAFTEAADAAVADNFTHAVLVGAAYSLGAVVLSLLLVFVLPKPQPQSWGGDSSAGEGSWGGDGDSDSNGGGDWSDAKSTTEWSKTDNKT</sequence>
<feature type="transmembrane region" description="Helical" evidence="6">
    <location>
        <begin position="347"/>
        <end position="366"/>
    </location>
</feature>
<feature type="compositionally biased region" description="Low complexity" evidence="5">
    <location>
        <begin position="551"/>
        <end position="560"/>
    </location>
</feature>
<protein>
    <recommendedName>
        <fullName evidence="7">Major facilitator superfamily (MFS) profile domain-containing protein</fullName>
    </recommendedName>
</protein>
<feature type="transmembrane region" description="Helical" evidence="6">
    <location>
        <begin position="89"/>
        <end position="108"/>
    </location>
</feature>
<feature type="transmembrane region" description="Helical" evidence="6">
    <location>
        <begin position="422"/>
        <end position="444"/>
    </location>
</feature>
<feature type="transmembrane region" description="Helical" evidence="6">
    <location>
        <begin position="522"/>
        <end position="544"/>
    </location>
</feature>
<dbReference type="PROSITE" id="PS50850">
    <property type="entry name" value="MFS"/>
    <property type="match status" value="1"/>
</dbReference>
<dbReference type="InterPro" id="IPR020846">
    <property type="entry name" value="MFS_dom"/>
</dbReference>
<feature type="transmembrane region" description="Helical" evidence="6">
    <location>
        <begin position="147"/>
        <end position="170"/>
    </location>
</feature>
<dbReference type="PANTHER" id="PTHR42718">
    <property type="entry name" value="MAJOR FACILITATOR SUPERFAMILY MULTIDRUG TRANSPORTER MFSC"/>
    <property type="match status" value="1"/>
</dbReference>
<dbReference type="RefSeq" id="WP_203798213.1">
    <property type="nucleotide sequence ID" value="NZ_BOMY01000002.1"/>
</dbReference>
<dbReference type="InterPro" id="IPR011701">
    <property type="entry name" value="MFS"/>
</dbReference>
<evidence type="ECO:0000313" key="9">
    <source>
        <dbReference type="Proteomes" id="UP000623608"/>
    </source>
</evidence>
<dbReference type="GO" id="GO:0022857">
    <property type="term" value="F:transmembrane transporter activity"/>
    <property type="evidence" value="ECO:0007669"/>
    <property type="project" value="InterPro"/>
</dbReference>
<feature type="transmembrane region" description="Helical" evidence="6">
    <location>
        <begin position="315"/>
        <end position="335"/>
    </location>
</feature>
<dbReference type="Pfam" id="PF07690">
    <property type="entry name" value="MFS_1"/>
    <property type="match status" value="1"/>
</dbReference>
<feature type="transmembrane region" description="Helical" evidence="6">
    <location>
        <begin position="182"/>
        <end position="201"/>
    </location>
</feature>
<name>A0A919NG12_9ACTN</name>
<dbReference type="SUPFAM" id="SSF103473">
    <property type="entry name" value="MFS general substrate transporter"/>
    <property type="match status" value="2"/>
</dbReference>
<dbReference type="AlphaFoldDB" id="A0A919NG12"/>
<organism evidence="8 9">
    <name type="scientific">Paractinoplanes tereljensis</name>
    <dbReference type="NCBI Taxonomy" id="571912"/>
    <lineage>
        <taxon>Bacteria</taxon>
        <taxon>Bacillati</taxon>
        <taxon>Actinomycetota</taxon>
        <taxon>Actinomycetes</taxon>
        <taxon>Micromonosporales</taxon>
        <taxon>Micromonosporaceae</taxon>
        <taxon>Paractinoplanes</taxon>
    </lineage>
</organism>
<evidence type="ECO:0000259" key="7">
    <source>
        <dbReference type="PROSITE" id="PS50850"/>
    </source>
</evidence>
<evidence type="ECO:0000256" key="6">
    <source>
        <dbReference type="SAM" id="Phobius"/>
    </source>
</evidence>
<comment type="caution">
    <text evidence="8">The sequence shown here is derived from an EMBL/GenBank/DDBJ whole genome shotgun (WGS) entry which is preliminary data.</text>
</comment>
<feature type="transmembrane region" description="Helical" evidence="6">
    <location>
        <begin position="21"/>
        <end position="41"/>
    </location>
</feature>
<keyword evidence="3 6" id="KW-1133">Transmembrane helix</keyword>